<keyword evidence="11 12" id="KW-0472">Membrane</keyword>
<dbReference type="Proteomes" id="UP000307943">
    <property type="component" value="Unassembled WGS sequence"/>
</dbReference>
<evidence type="ECO:0000256" key="5">
    <source>
        <dbReference type="ARBA" id="ARBA00022553"/>
    </source>
</evidence>
<dbReference type="SMART" id="SM00304">
    <property type="entry name" value="HAMP"/>
    <property type="match status" value="1"/>
</dbReference>
<dbReference type="InterPro" id="IPR036890">
    <property type="entry name" value="HATPase_C_sf"/>
</dbReference>
<dbReference type="PROSITE" id="PS50109">
    <property type="entry name" value="HIS_KIN"/>
    <property type="match status" value="1"/>
</dbReference>
<evidence type="ECO:0000256" key="8">
    <source>
        <dbReference type="ARBA" id="ARBA00022777"/>
    </source>
</evidence>
<comment type="subcellular location">
    <subcellularLocation>
        <location evidence="2">Cell membrane</location>
        <topology evidence="2">Multi-pass membrane protein</topology>
    </subcellularLocation>
</comment>
<dbReference type="InterPro" id="IPR003661">
    <property type="entry name" value="HisK_dim/P_dom"/>
</dbReference>
<evidence type="ECO:0000256" key="6">
    <source>
        <dbReference type="ARBA" id="ARBA00022679"/>
    </source>
</evidence>
<keyword evidence="7" id="KW-0547">Nucleotide-binding</keyword>
<dbReference type="InterPro" id="IPR004358">
    <property type="entry name" value="Sig_transdc_His_kin-like_C"/>
</dbReference>
<dbReference type="PANTHER" id="PTHR45453">
    <property type="entry name" value="PHOSPHATE REGULON SENSOR PROTEIN PHOR"/>
    <property type="match status" value="1"/>
</dbReference>
<dbReference type="InterPro" id="IPR050351">
    <property type="entry name" value="BphY/WalK/GraS-like"/>
</dbReference>
<dbReference type="InterPro" id="IPR005467">
    <property type="entry name" value="His_kinase_dom"/>
</dbReference>
<dbReference type="CDD" id="cd06225">
    <property type="entry name" value="HAMP"/>
    <property type="match status" value="1"/>
</dbReference>
<evidence type="ECO:0000256" key="11">
    <source>
        <dbReference type="ARBA" id="ARBA00023136"/>
    </source>
</evidence>
<evidence type="ECO:0000259" key="14">
    <source>
        <dbReference type="PROSITE" id="PS50885"/>
    </source>
</evidence>
<dbReference type="GO" id="GO:0016036">
    <property type="term" value="P:cellular response to phosphate starvation"/>
    <property type="evidence" value="ECO:0007669"/>
    <property type="project" value="TreeGrafter"/>
</dbReference>
<organism evidence="15 16">
    <name type="scientific">Paenibacillus hemerocallicola</name>
    <dbReference type="NCBI Taxonomy" id="1172614"/>
    <lineage>
        <taxon>Bacteria</taxon>
        <taxon>Bacillati</taxon>
        <taxon>Bacillota</taxon>
        <taxon>Bacilli</taxon>
        <taxon>Bacillales</taxon>
        <taxon>Paenibacillaceae</taxon>
        <taxon>Paenibacillus</taxon>
    </lineage>
</organism>
<keyword evidence="5" id="KW-0597">Phosphoprotein</keyword>
<comment type="caution">
    <text evidence="15">The sequence shown here is derived from an EMBL/GenBank/DDBJ whole genome shotgun (WGS) entry which is preliminary data.</text>
</comment>
<proteinExistence type="predicted"/>
<dbReference type="AlphaFoldDB" id="A0A5C4TAM2"/>
<dbReference type="Gene3D" id="3.30.565.10">
    <property type="entry name" value="Histidine kinase-like ATPase, C-terminal domain"/>
    <property type="match status" value="1"/>
</dbReference>
<keyword evidence="4" id="KW-1003">Cell membrane</keyword>
<evidence type="ECO:0000256" key="10">
    <source>
        <dbReference type="ARBA" id="ARBA00023012"/>
    </source>
</evidence>
<dbReference type="Pfam" id="PF00512">
    <property type="entry name" value="HisKA"/>
    <property type="match status" value="1"/>
</dbReference>
<sequence>MSVSRKIFIAMASFIVVMSVVFVLTTHLVVRESLGAIVESTKGEQMDALSARLAGYYKENGSSWGGVRQFVLHHDLLNADPNASIVLMSKDRDPMYADDKADYGLVKNLGFEREIQVDRQTIAYLYYYDPEAANLKKLQIGISVSVIFLLTASAVLFVLISLFIAYLISKWLTAPLRLLIPAIDRLGQGELGIQTPVASADEYGKFAIAFNDMSSRLRQGEDIRRNLVADVAHELRTPLTIVRGKLDLLQQSGQSIEPEGLLPLQDELIRLTRLVDDLHQLSLAEAKRLPLERRPTNMLELLRRIIDRISQDADDKQIDISLASEPESPTVYVDSNRMTQVFLNLLVNAIRYTPPGGKVNIAITREKGGKEADVLLRIAIADNGPGISPEHLPNLFNRFYRTDEARTRNSGGMGLGLSIAKQFVLAHEGTIDVQSIVGEGTTVIVTLPSTSQT</sequence>
<evidence type="ECO:0000259" key="13">
    <source>
        <dbReference type="PROSITE" id="PS50109"/>
    </source>
</evidence>
<dbReference type="SUPFAM" id="SSF47384">
    <property type="entry name" value="Homodimeric domain of signal transducing histidine kinase"/>
    <property type="match status" value="1"/>
</dbReference>
<keyword evidence="16" id="KW-1185">Reference proteome</keyword>
<feature type="transmembrane region" description="Helical" evidence="12">
    <location>
        <begin position="7"/>
        <end position="30"/>
    </location>
</feature>
<dbReference type="GO" id="GO:0000155">
    <property type="term" value="F:phosphorelay sensor kinase activity"/>
    <property type="evidence" value="ECO:0007669"/>
    <property type="project" value="InterPro"/>
</dbReference>
<dbReference type="EMBL" id="VDCQ01000014">
    <property type="protein sequence ID" value="TNJ66031.1"/>
    <property type="molecule type" value="Genomic_DNA"/>
</dbReference>
<dbReference type="Pfam" id="PF00672">
    <property type="entry name" value="HAMP"/>
    <property type="match status" value="1"/>
</dbReference>
<dbReference type="PROSITE" id="PS50885">
    <property type="entry name" value="HAMP"/>
    <property type="match status" value="1"/>
</dbReference>
<dbReference type="PRINTS" id="PR00344">
    <property type="entry name" value="BCTRLSENSOR"/>
</dbReference>
<evidence type="ECO:0000256" key="7">
    <source>
        <dbReference type="ARBA" id="ARBA00022741"/>
    </source>
</evidence>
<evidence type="ECO:0000256" key="4">
    <source>
        <dbReference type="ARBA" id="ARBA00022475"/>
    </source>
</evidence>
<dbReference type="SMART" id="SM00388">
    <property type="entry name" value="HisKA"/>
    <property type="match status" value="1"/>
</dbReference>
<dbReference type="SUPFAM" id="SSF55874">
    <property type="entry name" value="ATPase domain of HSP90 chaperone/DNA topoisomerase II/histidine kinase"/>
    <property type="match status" value="1"/>
</dbReference>
<evidence type="ECO:0000313" key="15">
    <source>
        <dbReference type="EMBL" id="TNJ66031.1"/>
    </source>
</evidence>
<feature type="domain" description="HAMP" evidence="14">
    <location>
        <begin position="170"/>
        <end position="222"/>
    </location>
</feature>
<dbReference type="GO" id="GO:0005524">
    <property type="term" value="F:ATP binding"/>
    <property type="evidence" value="ECO:0007669"/>
    <property type="project" value="UniProtKB-KW"/>
</dbReference>
<evidence type="ECO:0000256" key="2">
    <source>
        <dbReference type="ARBA" id="ARBA00004651"/>
    </source>
</evidence>
<keyword evidence="8" id="KW-0418">Kinase</keyword>
<protein>
    <recommendedName>
        <fullName evidence="3">histidine kinase</fullName>
        <ecNumber evidence="3">2.7.13.3</ecNumber>
    </recommendedName>
</protein>
<dbReference type="GO" id="GO:0004721">
    <property type="term" value="F:phosphoprotein phosphatase activity"/>
    <property type="evidence" value="ECO:0007669"/>
    <property type="project" value="TreeGrafter"/>
</dbReference>
<accession>A0A5C4TAM2</accession>
<dbReference type="GO" id="GO:0005886">
    <property type="term" value="C:plasma membrane"/>
    <property type="evidence" value="ECO:0007669"/>
    <property type="project" value="UniProtKB-SubCell"/>
</dbReference>
<dbReference type="SMART" id="SM00387">
    <property type="entry name" value="HATPase_c"/>
    <property type="match status" value="1"/>
</dbReference>
<keyword evidence="9" id="KW-0067">ATP-binding</keyword>
<dbReference type="InterPro" id="IPR003594">
    <property type="entry name" value="HATPase_dom"/>
</dbReference>
<comment type="catalytic activity">
    <reaction evidence="1">
        <text>ATP + protein L-histidine = ADP + protein N-phospho-L-histidine.</text>
        <dbReference type="EC" id="2.7.13.3"/>
    </reaction>
</comment>
<keyword evidence="12" id="KW-1133">Transmembrane helix</keyword>
<gene>
    <name evidence="15" type="ORF">FE784_12720</name>
</gene>
<name>A0A5C4TAM2_9BACL</name>
<dbReference type="CDD" id="cd00075">
    <property type="entry name" value="HATPase"/>
    <property type="match status" value="1"/>
</dbReference>
<feature type="domain" description="Histidine kinase" evidence="13">
    <location>
        <begin position="230"/>
        <end position="451"/>
    </location>
</feature>
<evidence type="ECO:0000256" key="9">
    <source>
        <dbReference type="ARBA" id="ARBA00022840"/>
    </source>
</evidence>
<evidence type="ECO:0000313" key="16">
    <source>
        <dbReference type="Proteomes" id="UP000307943"/>
    </source>
</evidence>
<keyword evidence="6" id="KW-0808">Transferase</keyword>
<keyword evidence="12" id="KW-0812">Transmembrane</keyword>
<keyword evidence="10" id="KW-0902">Two-component regulatory system</keyword>
<feature type="transmembrane region" description="Helical" evidence="12">
    <location>
        <begin position="140"/>
        <end position="168"/>
    </location>
</feature>
<dbReference type="InterPro" id="IPR036097">
    <property type="entry name" value="HisK_dim/P_sf"/>
</dbReference>
<dbReference type="EC" id="2.7.13.3" evidence="3"/>
<evidence type="ECO:0000256" key="12">
    <source>
        <dbReference type="SAM" id="Phobius"/>
    </source>
</evidence>
<dbReference type="Pfam" id="PF02518">
    <property type="entry name" value="HATPase_c"/>
    <property type="match status" value="1"/>
</dbReference>
<dbReference type="Gene3D" id="6.10.340.10">
    <property type="match status" value="1"/>
</dbReference>
<evidence type="ECO:0000256" key="3">
    <source>
        <dbReference type="ARBA" id="ARBA00012438"/>
    </source>
</evidence>
<evidence type="ECO:0000256" key="1">
    <source>
        <dbReference type="ARBA" id="ARBA00000085"/>
    </source>
</evidence>
<dbReference type="Gene3D" id="1.10.287.130">
    <property type="match status" value="1"/>
</dbReference>
<dbReference type="PANTHER" id="PTHR45453:SF1">
    <property type="entry name" value="PHOSPHATE REGULON SENSOR PROTEIN PHOR"/>
    <property type="match status" value="1"/>
</dbReference>
<dbReference type="OrthoDB" id="9813151at2"/>
<reference evidence="15 16" key="1">
    <citation type="submission" date="2019-05" db="EMBL/GenBank/DDBJ databases">
        <title>We sequenced the genome of Paenibacillus hemerocallicola KCTC 33185 for further insight into its adaptation and study the phylogeny of Paenibacillus.</title>
        <authorList>
            <person name="Narsing Rao M.P."/>
        </authorList>
    </citation>
    <scope>NUCLEOTIDE SEQUENCE [LARGE SCALE GENOMIC DNA]</scope>
    <source>
        <strain evidence="15 16">KCTC 33185</strain>
    </source>
</reference>
<dbReference type="InterPro" id="IPR003660">
    <property type="entry name" value="HAMP_dom"/>
</dbReference>
<dbReference type="RefSeq" id="WP_139602572.1">
    <property type="nucleotide sequence ID" value="NZ_VDCQ01000014.1"/>
</dbReference>
<dbReference type="SUPFAM" id="SSF158472">
    <property type="entry name" value="HAMP domain-like"/>
    <property type="match status" value="1"/>
</dbReference>
<dbReference type="CDD" id="cd00082">
    <property type="entry name" value="HisKA"/>
    <property type="match status" value="1"/>
</dbReference>
<dbReference type="FunFam" id="3.30.565.10:FF:000006">
    <property type="entry name" value="Sensor histidine kinase WalK"/>
    <property type="match status" value="1"/>
</dbReference>